<name>A0AC34Q254_9BILA</name>
<reference evidence="2" key="1">
    <citation type="submission" date="2022-11" db="UniProtKB">
        <authorList>
            <consortium name="WormBaseParasite"/>
        </authorList>
    </citation>
    <scope>IDENTIFICATION</scope>
</reference>
<evidence type="ECO:0000313" key="1">
    <source>
        <dbReference type="Proteomes" id="UP000887576"/>
    </source>
</evidence>
<proteinExistence type="predicted"/>
<dbReference type="WBParaSite" id="JU765_v2.g12162.t1">
    <property type="protein sequence ID" value="JU765_v2.g12162.t1"/>
    <property type="gene ID" value="JU765_v2.g12162"/>
</dbReference>
<organism evidence="1 2">
    <name type="scientific">Panagrolaimus sp. JU765</name>
    <dbReference type="NCBI Taxonomy" id="591449"/>
    <lineage>
        <taxon>Eukaryota</taxon>
        <taxon>Metazoa</taxon>
        <taxon>Ecdysozoa</taxon>
        <taxon>Nematoda</taxon>
        <taxon>Chromadorea</taxon>
        <taxon>Rhabditida</taxon>
        <taxon>Tylenchina</taxon>
        <taxon>Panagrolaimomorpha</taxon>
        <taxon>Panagrolaimoidea</taxon>
        <taxon>Panagrolaimidae</taxon>
        <taxon>Panagrolaimus</taxon>
    </lineage>
</organism>
<sequence length="531" mass="61950">MSFLNSITDLVVEFVPGLSRFKQAIIEHENEKRNLHTIIRLIIDKFLNKYARNSKELEIDAPELVDLLIVLEKVLFHGFRFKIPLSKIDELWMFLKNSARNEKSLNEVVKSVEALDHLSSVISRIRAFLRILTMTKDLDLFFERFSSLDLANVYETWSFVRSDDGQVLSSTLLALKVFDCNLLLDSDILDALPNNIDISKYMKPSLYHNDLGNESELEKERNFQLVLAQKQYLEEQNKKLTTQQKVNEKEDSKNVQNLQKLQELESALQKYKNKCEKLEEYTSLLTQQNSVLNRTLSQKSAEFNQNIGLINKQMAEKDRQVFDRIWAIEMEMNDYFTFESNKLDSLLRKMDIVRHQSIGRSNRSEEEFYDLISKMESKQQELQLIRQNNEDYLTKIEELQRQIHIGHAALQELAELRLAHDQTTQRLQETNQALIEIGPQLSNSKLQMVMMKEQLFPTMEWVKDSDVSNCTSCNAEFSVTLRRHHCRRCGQIFCDPCSKKKVSLPSHANQVRVCSQCYNLLETLQSTGLST</sequence>
<evidence type="ECO:0000313" key="2">
    <source>
        <dbReference type="WBParaSite" id="JU765_v2.g12162.t1"/>
    </source>
</evidence>
<protein>
    <submittedName>
        <fullName evidence="2">RUN and FYVE domain-containing protein 2</fullName>
    </submittedName>
</protein>
<accession>A0AC34Q254</accession>
<dbReference type="Proteomes" id="UP000887576">
    <property type="component" value="Unplaced"/>
</dbReference>